<evidence type="ECO:0000313" key="1">
    <source>
        <dbReference type="EMBL" id="MFD0851925.1"/>
    </source>
</evidence>
<dbReference type="EMBL" id="JBHTIR010000905">
    <property type="protein sequence ID" value="MFD0851925.1"/>
    <property type="molecule type" value="Genomic_DNA"/>
</dbReference>
<gene>
    <name evidence="1" type="ORF">ACFQ07_06815</name>
</gene>
<reference evidence="2" key="1">
    <citation type="journal article" date="2019" name="Int. J. Syst. Evol. Microbiol.">
        <title>The Global Catalogue of Microorganisms (GCM) 10K type strain sequencing project: providing services to taxonomists for standard genome sequencing and annotation.</title>
        <authorList>
            <consortium name="The Broad Institute Genomics Platform"/>
            <consortium name="The Broad Institute Genome Sequencing Center for Infectious Disease"/>
            <person name="Wu L."/>
            <person name="Ma J."/>
        </authorList>
    </citation>
    <scope>NUCLEOTIDE SEQUENCE [LARGE SCALE GENOMIC DNA]</scope>
    <source>
        <strain evidence="2">JCM 31696</strain>
    </source>
</reference>
<comment type="caution">
    <text evidence="1">The sequence shown here is derived from an EMBL/GenBank/DDBJ whole genome shotgun (WGS) entry which is preliminary data.</text>
</comment>
<protein>
    <submittedName>
        <fullName evidence="1">Acetoin utilization protein AcuC</fullName>
    </submittedName>
</protein>
<feature type="non-terminal residue" evidence="1">
    <location>
        <position position="91"/>
    </location>
</feature>
<dbReference type="InterPro" id="IPR023696">
    <property type="entry name" value="Ureohydrolase_dom_sf"/>
</dbReference>
<keyword evidence="2" id="KW-1185">Reference proteome</keyword>
<sequence length="91" mass="9910">MSEGAALDDCGLQVLWDERLTSYDFGPGHPMNPIRIELTIALAREFGVLDHPNVTVAPFKAADDELLGLVHEEPYIAAVKHAGDTGLPDER</sequence>
<name>A0ABW3CDC2_9ACTN</name>
<organism evidence="1 2">
    <name type="scientific">Actinomadura adrarensis</name>
    <dbReference type="NCBI Taxonomy" id="1819600"/>
    <lineage>
        <taxon>Bacteria</taxon>
        <taxon>Bacillati</taxon>
        <taxon>Actinomycetota</taxon>
        <taxon>Actinomycetes</taxon>
        <taxon>Streptosporangiales</taxon>
        <taxon>Thermomonosporaceae</taxon>
        <taxon>Actinomadura</taxon>
    </lineage>
</organism>
<proteinExistence type="predicted"/>
<dbReference type="Proteomes" id="UP001597083">
    <property type="component" value="Unassembled WGS sequence"/>
</dbReference>
<evidence type="ECO:0000313" key="2">
    <source>
        <dbReference type="Proteomes" id="UP001597083"/>
    </source>
</evidence>
<dbReference type="SUPFAM" id="SSF52768">
    <property type="entry name" value="Arginase/deacetylase"/>
    <property type="match status" value="1"/>
</dbReference>
<accession>A0ABW3CDC2</accession>
<dbReference type="InterPro" id="IPR037138">
    <property type="entry name" value="His_deacetylse_dom_sf"/>
</dbReference>
<dbReference type="Gene3D" id="3.40.800.20">
    <property type="entry name" value="Histone deacetylase domain"/>
    <property type="match status" value="1"/>
</dbReference>